<comment type="caution">
    <text evidence="1">The sequence shown here is derived from an EMBL/GenBank/DDBJ whole genome shotgun (WGS) entry which is preliminary data.</text>
</comment>
<keyword evidence="2" id="KW-1185">Reference proteome</keyword>
<dbReference type="Proteomes" id="UP000829196">
    <property type="component" value="Unassembled WGS sequence"/>
</dbReference>
<reference evidence="1" key="1">
    <citation type="journal article" date="2022" name="Front. Genet.">
        <title>Chromosome-Scale Assembly of the Dendrobium nobile Genome Provides Insights Into the Molecular Mechanism of the Biosynthesis of the Medicinal Active Ingredient of Dendrobium.</title>
        <authorList>
            <person name="Xu Q."/>
            <person name="Niu S.-C."/>
            <person name="Li K.-L."/>
            <person name="Zheng P.-J."/>
            <person name="Zhang X.-J."/>
            <person name="Jia Y."/>
            <person name="Liu Y."/>
            <person name="Niu Y.-X."/>
            <person name="Yu L.-H."/>
            <person name="Chen D.-F."/>
            <person name="Zhang G.-Q."/>
        </authorList>
    </citation>
    <scope>NUCLEOTIDE SEQUENCE</scope>
    <source>
        <tissue evidence="1">Leaf</tissue>
    </source>
</reference>
<dbReference type="GO" id="GO:0043531">
    <property type="term" value="F:ADP binding"/>
    <property type="evidence" value="ECO:0007669"/>
    <property type="project" value="InterPro"/>
</dbReference>
<sequence>MDANTKSELQSILRNSVASYQSFFLVLDDVWMANVWIDYLQVPVKKLSIKTSWEMLCMLLFSHGEEELAYGLKELGFQILEKCEGDPRKILFVARVLRKKEFTRNAWQDVLGSIINLLQKCRIR</sequence>
<accession>A0A8T3CAG2</accession>
<dbReference type="SMR" id="A0A8T3CAG2"/>
<protein>
    <recommendedName>
        <fullName evidence="3">NB-ARC domain-containing protein</fullName>
    </recommendedName>
</protein>
<evidence type="ECO:0000313" key="2">
    <source>
        <dbReference type="Proteomes" id="UP000829196"/>
    </source>
</evidence>
<evidence type="ECO:0008006" key="3">
    <source>
        <dbReference type="Google" id="ProtNLM"/>
    </source>
</evidence>
<gene>
    <name evidence="1" type="ORF">KFK09_001297</name>
</gene>
<dbReference type="AlphaFoldDB" id="A0A8T3CAG2"/>
<dbReference type="EMBL" id="JAGYWB010000002">
    <property type="protein sequence ID" value="KAI0528755.1"/>
    <property type="molecule type" value="Genomic_DNA"/>
</dbReference>
<organism evidence="1 2">
    <name type="scientific">Dendrobium nobile</name>
    <name type="common">Orchid</name>
    <dbReference type="NCBI Taxonomy" id="94219"/>
    <lineage>
        <taxon>Eukaryota</taxon>
        <taxon>Viridiplantae</taxon>
        <taxon>Streptophyta</taxon>
        <taxon>Embryophyta</taxon>
        <taxon>Tracheophyta</taxon>
        <taxon>Spermatophyta</taxon>
        <taxon>Magnoliopsida</taxon>
        <taxon>Liliopsida</taxon>
        <taxon>Asparagales</taxon>
        <taxon>Orchidaceae</taxon>
        <taxon>Epidendroideae</taxon>
        <taxon>Malaxideae</taxon>
        <taxon>Dendrobiinae</taxon>
        <taxon>Dendrobium</taxon>
    </lineage>
</organism>
<evidence type="ECO:0000313" key="1">
    <source>
        <dbReference type="EMBL" id="KAI0528755.1"/>
    </source>
</evidence>
<dbReference type="OrthoDB" id="695329at2759"/>
<dbReference type="SUPFAM" id="SSF52540">
    <property type="entry name" value="P-loop containing nucleoside triphosphate hydrolases"/>
    <property type="match status" value="1"/>
</dbReference>
<name>A0A8T3CAG2_DENNO</name>
<proteinExistence type="predicted"/>
<dbReference type="InterPro" id="IPR027417">
    <property type="entry name" value="P-loop_NTPase"/>
</dbReference>